<keyword evidence="1 4" id="KW-0479">Metal-binding</keyword>
<feature type="region of interest" description="Disordered" evidence="5">
    <location>
        <begin position="1472"/>
        <end position="1520"/>
    </location>
</feature>
<feature type="region of interest" description="Disordered" evidence="5">
    <location>
        <begin position="358"/>
        <end position="381"/>
    </location>
</feature>
<feature type="region of interest" description="Disordered" evidence="5">
    <location>
        <begin position="125"/>
        <end position="209"/>
    </location>
</feature>
<dbReference type="SMART" id="SM00132">
    <property type="entry name" value="LIM"/>
    <property type="match status" value="1"/>
</dbReference>
<sequence length="1601" mass="179769">MEDYDRNRRRSKTFNEMMEERNSRGRKSSLVMYKDEDVNDLSDLGIGASGKSSMSEDYKHDIRQNNEEGETDRHLHVNQNGKERKNGHHDDASSVTTVSSPEPEEYTYERAIQGYVNFAETRVKSRTAVTSSNLNSSRDQREKSQTSESSTEKISNGHHGKGLSSPPHTPRRQSGAKIEEKLSALEKRRCSSTELNNSLNNDKKMPMAKGDVLKRREMFERACELSEQISKPARRLSEDNQGRLPHHTNKAETASLVKDKVLLKSSENINGKDSTQLRHRFSNGDLSSTLSVQERLSQLEKRGIEKDQMSNDLTQSVSERLSNLDSAYNNNDNRNITPDRDPDLQTMLASFHGTEEKVFNGTDSIKGPGVGSERSSSPEEDVIYETKRQQFHRSLDSLDVEGSSDICNDSFERVQSLEDLDCCSHARNYPASSTEMLVFSSQSGDTDRDDSGIHTADVSCSVSQADEPVDDGEIIVAINSIVPHLETNSGLDVYHLEVEIVNQKHLGSRIDDQKFHVTEPSDSVAAEPVETATAFLDVKGNLESPPPEVAEVDVPKVPQNKNNSVSPQHDHASSSTSLMMPMEEHENAVDIKIPVCSKHAGDNITNANYSSVVVEVPLDHSDTVNEFLPLGNENTVDFSNTFTNVAEIVENIFDTRDQSCIQNNNTALTSHRTDPPRLPEQMYEAVETNTNDSCIPAVILDTTEHFPRYLPLEKASSTHTACMQNRDPVPCQEKASVADKRKTVVEVCEKIRVDGGGTSGTVKSPPPTPYIEVPNTWVMPFQEPEQVTEEMILLNSGAGSEGHHVYSEKYDAQQKPSDTSELNLNVETVTHKENSVLKSCNAIQQLPSSENFAQSVPSDMKEEEKSSPIMGSLLRNHTEDVFLPLTTIQIPPLNLSSDEIVSGLEFPLGPPTSAEPPKEKPPPPPTELSDEEMPPVTSLKRLDSTKRIRKEIWRKRSDFLGIEGSNDDSYLEPELKVAPPPDMTTFLVEERRSEQQLYRQSICSETDSNHGETTDSRDSGVELDRAHSDDWPGKLYSTPDDLSAQHSRQNSDIYGTASITSEEDEMMKKEREIIEILEKEERWRYSNNTTSEGKDIGEKLAVKLHQLEQEKMRLEWERSEEENKRQMKETACREEDLRLRAKEQELKQQESIVASPKKRPSITGKEERVTSASGEALRAERERLQRENEELQRQKETLQLRESQQLRHSQSQMQQHWGNTATLPHQQWSGKTTGLLPTHLSLQDISMAPTGNINSYHPPTSPMAQSSAPLNYRLSLPDLQQEEQLQGQQLPTRPSSMVSTQVRRPPPPIPPAKPLRALSQEQKERENSIRNSRMPSADSIPQKVESTHVHHNSHVGAQPISRQTLQALSAVPRSRFISNDMWMQAKKKPENQRSGGREPTYNYQHWLIQEAEHRRITEQQQRTAALPRKPSPPHLYPHTAASWSAPQPQPRQEKPLPDAIIHTLTQRVQNRVGMLESKSSASSRRRIEDNSCRDSQPQAPAIGHMPNNGSTPSSNVGDSQEKMLSVSGKKKCSHCGEELGRGAAMIIESLRLFYHIDCFKCCVCHVQLGDGLMGTDVRVRNNKLHCHNCYSSDDGVKFSCV</sequence>
<feature type="region of interest" description="Disordered" evidence="5">
    <location>
        <begin position="1116"/>
        <end position="1177"/>
    </location>
</feature>
<feature type="compositionally biased region" description="Basic and acidic residues" evidence="5">
    <location>
        <begin position="1116"/>
        <end position="1148"/>
    </location>
</feature>
<dbReference type="Proteomes" id="UP000235965">
    <property type="component" value="Unassembled WGS sequence"/>
</dbReference>
<dbReference type="EMBL" id="NEVH01001354">
    <property type="protein sequence ID" value="PNF42872.1"/>
    <property type="molecule type" value="Genomic_DNA"/>
</dbReference>
<dbReference type="PROSITE" id="PS50023">
    <property type="entry name" value="LIM_DOMAIN_2"/>
    <property type="match status" value="1"/>
</dbReference>
<feature type="compositionally biased region" description="Polar residues" evidence="5">
    <location>
        <begin position="1291"/>
        <end position="1302"/>
    </location>
</feature>
<feature type="domain" description="LIM zinc-binding" evidence="6">
    <location>
        <begin position="1530"/>
        <end position="1596"/>
    </location>
</feature>
<name>A0A2J7RPV6_9NEOP</name>
<dbReference type="InterPro" id="IPR001781">
    <property type="entry name" value="Znf_LIM"/>
</dbReference>
<keyword evidence="8" id="KW-1185">Reference proteome</keyword>
<dbReference type="STRING" id="105785.A0A2J7RPV6"/>
<feature type="compositionally biased region" description="Polar residues" evidence="5">
    <location>
        <begin position="325"/>
        <end position="336"/>
    </location>
</feature>
<dbReference type="PANTHER" id="PTHR15551:SF3">
    <property type="entry name" value="LIM AND CALPONIN HOMOLOGY DOMAINS-CONTAINING PROTEIN 1"/>
    <property type="match status" value="1"/>
</dbReference>
<dbReference type="PANTHER" id="PTHR15551">
    <property type="entry name" value="LIM DOMAIN ONLY 7"/>
    <property type="match status" value="1"/>
</dbReference>
<feature type="compositionally biased region" description="Polar residues" evidence="5">
    <location>
        <begin position="559"/>
        <end position="575"/>
    </location>
</feature>
<evidence type="ECO:0000256" key="4">
    <source>
        <dbReference type="PROSITE-ProRule" id="PRU00125"/>
    </source>
</evidence>
<evidence type="ECO:0000256" key="5">
    <source>
        <dbReference type="SAM" id="MobiDB-lite"/>
    </source>
</evidence>
<feature type="region of interest" description="Disordered" evidence="5">
    <location>
        <begin position="1"/>
        <end position="106"/>
    </location>
</feature>
<accession>A0A2J7RPV6</accession>
<feature type="region of interest" description="Disordered" evidence="5">
    <location>
        <begin position="225"/>
        <end position="259"/>
    </location>
</feature>
<gene>
    <name evidence="7" type="ORF">B7P43_G12896</name>
</gene>
<feature type="region of interest" description="Disordered" evidence="5">
    <location>
        <begin position="542"/>
        <end position="575"/>
    </location>
</feature>
<feature type="region of interest" description="Disordered" evidence="5">
    <location>
        <begin position="997"/>
        <end position="1066"/>
    </location>
</feature>
<protein>
    <recommendedName>
        <fullName evidence="6">LIM zinc-binding domain-containing protein</fullName>
    </recommendedName>
</protein>
<feature type="region of interest" description="Disordered" evidence="5">
    <location>
        <begin position="325"/>
        <end position="344"/>
    </location>
</feature>
<dbReference type="PROSITE" id="PS00478">
    <property type="entry name" value="LIM_DOMAIN_1"/>
    <property type="match status" value="1"/>
</dbReference>
<evidence type="ECO:0000313" key="7">
    <source>
        <dbReference type="EMBL" id="PNF42872.1"/>
    </source>
</evidence>
<evidence type="ECO:0000256" key="1">
    <source>
        <dbReference type="ARBA" id="ARBA00022723"/>
    </source>
</evidence>
<feature type="compositionally biased region" description="Basic and acidic residues" evidence="5">
    <location>
        <begin position="177"/>
        <end position="191"/>
    </location>
</feature>
<evidence type="ECO:0000313" key="8">
    <source>
        <dbReference type="Proteomes" id="UP000235965"/>
    </source>
</evidence>
<dbReference type="GO" id="GO:0001725">
    <property type="term" value="C:stress fiber"/>
    <property type="evidence" value="ECO:0007669"/>
    <property type="project" value="TreeGrafter"/>
</dbReference>
<keyword evidence="3 4" id="KW-0440">LIM domain</keyword>
<feature type="compositionally biased region" description="Polar residues" evidence="5">
    <location>
        <begin position="127"/>
        <end position="137"/>
    </location>
</feature>
<dbReference type="GO" id="GO:0046872">
    <property type="term" value="F:metal ion binding"/>
    <property type="evidence" value="ECO:0007669"/>
    <property type="project" value="UniProtKB-KW"/>
</dbReference>
<feature type="compositionally biased region" description="Basic and acidic residues" evidence="5">
    <location>
        <begin position="1007"/>
        <end position="1032"/>
    </location>
</feature>
<dbReference type="Pfam" id="PF00412">
    <property type="entry name" value="LIM"/>
    <property type="match status" value="1"/>
</dbReference>
<proteinExistence type="predicted"/>
<feature type="region of interest" description="Disordered" evidence="5">
    <location>
        <begin position="1416"/>
        <end position="1454"/>
    </location>
</feature>
<dbReference type="GO" id="GO:0051496">
    <property type="term" value="P:positive regulation of stress fiber assembly"/>
    <property type="evidence" value="ECO:0007669"/>
    <property type="project" value="TreeGrafter"/>
</dbReference>
<dbReference type="InParanoid" id="A0A2J7RPV6"/>
<dbReference type="GO" id="GO:0051893">
    <property type="term" value="P:regulation of focal adhesion assembly"/>
    <property type="evidence" value="ECO:0007669"/>
    <property type="project" value="TreeGrafter"/>
</dbReference>
<feature type="compositionally biased region" description="Basic and acidic residues" evidence="5">
    <location>
        <begin position="54"/>
        <end position="92"/>
    </location>
</feature>
<feature type="region of interest" description="Disordered" evidence="5">
    <location>
        <begin position="1282"/>
        <end position="1339"/>
    </location>
</feature>
<reference evidence="7 8" key="1">
    <citation type="submission" date="2017-12" db="EMBL/GenBank/DDBJ databases">
        <title>Hemimetabolous genomes reveal molecular basis of termite eusociality.</title>
        <authorList>
            <person name="Harrison M.C."/>
            <person name="Jongepier E."/>
            <person name="Robertson H.M."/>
            <person name="Arning N."/>
            <person name="Bitard-Feildel T."/>
            <person name="Chao H."/>
            <person name="Childers C.P."/>
            <person name="Dinh H."/>
            <person name="Doddapaneni H."/>
            <person name="Dugan S."/>
            <person name="Gowin J."/>
            <person name="Greiner C."/>
            <person name="Han Y."/>
            <person name="Hu H."/>
            <person name="Hughes D.S.T."/>
            <person name="Huylmans A.-K."/>
            <person name="Kemena C."/>
            <person name="Kremer L.P.M."/>
            <person name="Lee S.L."/>
            <person name="Lopez-Ezquerra A."/>
            <person name="Mallet L."/>
            <person name="Monroy-Kuhn J.M."/>
            <person name="Moser A."/>
            <person name="Murali S.C."/>
            <person name="Muzny D.M."/>
            <person name="Otani S."/>
            <person name="Piulachs M.-D."/>
            <person name="Poelchau M."/>
            <person name="Qu J."/>
            <person name="Schaub F."/>
            <person name="Wada-Katsumata A."/>
            <person name="Worley K.C."/>
            <person name="Xie Q."/>
            <person name="Ylla G."/>
            <person name="Poulsen M."/>
            <person name="Gibbs R.A."/>
            <person name="Schal C."/>
            <person name="Richards S."/>
            <person name="Belles X."/>
            <person name="Korb J."/>
            <person name="Bornberg-Bauer E."/>
        </authorList>
    </citation>
    <scope>NUCLEOTIDE SEQUENCE [LARGE SCALE GENOMIC DNA]</scope>
    <source>
        <tissue evidence="7">Whole body</tissue>
    </source>
</reference>
<evidence type="ECO:0000259" key="6">
    <source>
        <dbReference type="PROSITE" id="PS50023"/>
    </source>
</evidence>
<feature type="region of interest" description="Disordered" evidence="5">
    <location>
        <begin position="904"/>
        <end position="941"/>
    </location>
</feature>
<comment type="caution">
    <text evidence="7">The sequence shown here is derived from an EMBL/GenBank/DDBJ whole genome shotgun (WGS) entry which is preliminary data.</text>
</comment>
<dbReference type="CDD" id="cd08368">
    <property type="entry name" value="LIM"/>
    <property type="match status" value="1"/>
</dbReference>
<feature type="compositionally biased region" description="Polar residues" evidence="5">
    <location>
        <begin position="997"/>
        <end position="1006"/>
    </location>
</feature>
<evidence type="ECO:0000256" key="2">
    <source>
        <dbReference type="ARBA" id="ARBA00022833"/>
    </source>
</evidence>
<feature type="compositionally biased region" description="Polar residues" evidence="5">
    <location>
        <begin position="1044"/>
        <end position="1060"/>
    </location>
</feature>
<organism evidence="7 8">
    <name type="scientific">Cryptotermes secundus</name>
    <dbReference type="NCBI Taxonomy" id="105785"/>
    <lineage>
        <taxon>Eukaryota</taxon>
        <taxon>Metazoa</taxon>
        <taxon>Ecdysozoa</taxon>
        <taxon>Arthropoda</taxon>
        <taxon>Hexapoda</taxon>
        <taxon>Insecta</taxon>
        <taxon>Pterygota</taxon>
        <taxon>Neoptera</taxon>
        <taxon>Polyneoptera</taxon>
        <taxon>Dictyoptera</taxon>
        <taxon>Blattodea</taxon>
        <taxon>Blattoidea</taxon>
        <taxon>Termitoidae</taxon>
        <taxon>Kalotermitidae</taxon>
        <taxon>Cryptotermitinae</taxon>
        <taxon>Cryptotermes</taxon>
    </lineage>
</organism>
<dbReference type="GO" id="GO:0032034">
    <property type="term" value="F:myosin II head/neck binding"/>
    <property type="evidence" value="ECO:0007669"/>
    <property type="project" value="TreeGrafter"/>
</dbReference>
<keyword evidence="2 4" id="KW-0862">Zinc</keyword>
<dbReference type="OrthoDB" id="15627at2759"/>
<feature type="compositionally biased region" description="Polar residues" evidence="5">
    <location>
        <begin position="1507"/>
        <end position="1518"/>
    </location>
</feature>
<dbReference type="Gene3D" id="2.10.110.10">
    <property type="entry name" value="Cysteine Rich Protein"/>
    <property type="match status" value="1"/>
</dbReference>
<feature type="compositionally biased region" description="Pro residues" evidence="5">
    <location>
        <begin position="1304"/>
        <end position="1313"/>
    </location>
</feature>
<evidence type="ECO:0000256" key="3">
    <source>
        <dbReference type="ARBA" id="ARBA00023038"/>
    </source>
</evidence>